<keyword evidence="4" id="KW-1185">Reference proteome</keyword>
<feature type="domain" description="Fe/B12 periplasmic-binding" evidence="2">
    <location>
        <begin position="1"/>
        <end position="249"/>
    </location>
</feature>
<dbReference type="CDD" id="cd01144">
    <property type="entry name" value="BtuF"/>
    <property type="match status" value="1"/>
</dbReference>
<evidence type="ECO:0000259" key="2">
    <source>
        <dbReference type="PROSITE" id="PS50983"/>
    </source>
</evidence>
<gene>
    <name evidence="3" type="ORF">I9W95_01410</name>
</gene>
<sequence length="256" mass="28246">MPHGTELLFEVGAGDLVVGAVDYSDYPQAAKKIPRVGGYSGLNLEAIMALQPDIVLAWPEGNNQRELDRLKQLGFQLFASDPRDFAAIADNLERLGKLTGNDEQGLRAAQAFRAKTQQLAEQYQHQQDLTVFYQVWNKPLLSQNGSTFISRAIELCGGHNIFADLPMAAPQVSIEAVLAANPQVIVASGMGESRPEWLDDWRGYAQLSAVQTNSLYHIHPELFHRPTSRFLIGTEQLCQQMAATRQRMQSGAAPAE</sequence>
<dbReference type="InterPro" id="IPR002491">
    <property type="entry name" value="ABC_transptr_periplasmic_BD"/>
</dbReference>
<accession>A0ABS7ZKL6</accession>
<organism evidence="3 4">
    <name type="scientific">Thalassolituus marinus</name>
    <dbReference type="NCBI Taxonomy" id="671053"/>
    <lineage>
        <taxon>Bacteria</taxon>
        <taxon>Pseudomonadati</taxon>
        <taxon>Pseudomonadota</taxon>
        <taxon>Gammaproteobacteria</taxon>
        <taxon>Oceanospirillales</taxon>
        <taxon>Oceanospirillaceae</taxon>
        <taxon>Thalassolituus</taxon>
    </lineage>
</organism>
<dbReference type="PANTHER" id="PTHR30535">
    <property type="entry name" value="VITAMIN B12-BINDING PROTEIN"/>
    <property type="match status" value="1"/>
</dbReference>
<comment type="caution">
    <text evidence="3">The sequence shown here is derived from an EMBL/GenBank/DDBJ whole genome shotgun (WGS) entry which is preliminary data.</text>
</comment>
<name>A0ABS7ZKL6_9GAMM</name>
<reference evidence="3 4" key="1">
    <citation type="submission" date="2020-12" db="EMBL/GenBank/DDBJ databases">
        <title>Novel Thalassolituus-related marine hydrocarbonoclastic bacteria mediated algae-derived hydrocarbons mineralization in twilight zone of the northern South China Sea.</title>
        <authorList>
            <person name="Dong C."/>
        </authorList>
    </citation>
    <scope>NUCLEOTIDE SEQUENCE [LARGE SCALE GENOMIC DNA]</scope>
    <source>
        <strain evidence="3 4">IMCC1826</strain>
    </source>
</reference>
<evidence type="ECO:0000313" key="3">
    <source>
        <dbReference type="EMBL" id="MCA6062256.1"/>
    </source>
</evidence>
<dbReference type="Gene3D" id="3.40.50.1980">
    <property type="entry name" value="Nitrogenase molybdenum iron protein domain"/>
    <property type="match status" value="2"/>
</dbReference>
<dbReference type="Pfam" id="PF01497">
    <property type="entry name" value="Peripla_BP_2"/>
    <property type="match status" value="1"/>
</dbReference>
<dbReference type="PROSITE" id="PS50983">
    <property type="entry name" value="FE_B12_PBP"/>
    <property type="match status" value="1"/>
</dbReference>
<evidence type="ECO:0000256" key="1">
    <source>
        <dbReference type="ARBA" id="ARBA00022729"/>
    </source>
</evidence>
<keyword evidence="1" id="KW-0732">Signal</keyword>
<dbReference type="InterPro" id="IPR050902">
    <property type="entry name" value="ABC_Transporter_SBP"/>
</dbReference>
<dbReference type="EMBL" id="JAEDAH010000006">
    <property type="protein sequence ID" value="MCA6062256.1"/>
    <property type="molecule type" value="Genomic_DNA"/>
</dbReference>
<dbReference type="SUPFAM" id="SSF53807">
    <property type="entry name" value="Helical backbone' metal receptor"/>
    <property type="match status" value="1"/>
</dbReference>
<proteinExistence type="predicted"/>
<protein>
    <submittedName>
        <fullName evidence="3">Cobalamin-binding protein</fullName>
    </submittedName>
</protein>
<dbReference type="Proteomes" id="UP000714380">
    <property type="component" value="Unassembled WGS sequence"/>
</dbReference>
<dbReference type="NCBIfam" id="NF038402">
    <property type="entry name" value="TroA_like"/>
    <property type="match status" value="1"/>
</dbReference>
<dbReference type="PANTHER" id="PTHR30535:SF34">
    <property type="entry name" value="MOLYBDATE-BINDING PROTEIN MOLA"/>
    <property type="match status" value="1"/>
</dbReference>
<dbReference type="InterPro" id="IPR054828">
    <property type="entry name" value="Vit_B12_bind_prot"/>
</dbReference>
<evidence type="ECO:0000313" key="4">
    <source>
        <dbReference type="Proteomes" id="UP000714380"/>
    </source>
</evidence>